<dbReference type="AlphaFoldDB" id="A0A1J5PNJ4"/>
<dbReference type="SUPFAM" id="SSF64288">
    <property type="entry name" value="Chorismate lyase-like"/>
    <property type="match status" value="1"/>
</dbReference>
<accession>A0A1J5PNJ4</accession>
<reference evidence="1" key="1">
    <citation type="submission" date="2016-10" db="EMBL/GenBank/DDBJ databases">
        <title>Sequence of Gallionella enrichment culture.</title>
        <authorList>
            <person name="Poehlein A."/>
            <person name="Muehling M."/>
            <person name="Daniel R."/>
        </authorList>
    </citation>
    <scope>NUCLEOTIDE SEQUENCE</scope>
</reference>
<protein>
    <submittedName>
        <fullName evidence="1">Chorismate pyruvate-lyase</fullName>
        <ecNumber evidence="1">4.1.3.40</ecNumber>
    </submittedName>
</protein>
<comment type="caution">
    <text evidence="1">The sequence shown here is derived from an EMBL/GenBank/DDBJ whole genome shotgun (WGS) entry which is preliminary data.</text>
</comment>
<dbReference type="GO" id="GO:0008813">
    <property type="term" value="F:chorismate lyase activity"/>
    <property type="evidence" value="ECO:0007669"/>
    <property type="project" value="UniProtKB-EC"/>
</dbReference>
<keyword evidence="1" id="KW-0456">Lyase</keyword>
<dbReference type="InterPro" id="IPR028978">
    <property type="entry name" value="Chorismate_lyase_/UTRA_dom_sf"/>
</dbReference>
<keyword evidence="1" id="KW-0670">Pyruvate</keyword>
<evidence type="ECO:0000313" key="1">
    <source>
        <dbReference type="EMBL" id="OIQ72722.1"/>
    </source>
</evidence>
<sequence length="100" mass="11020">MRGLGSRPLADVLFKRTGISRQPLAFGKLVRTSPVQRHAAAGWSRATGQSRRDAALPARRSVFVRRGCALLVMEVFAAPGPSWVWSPAARKVKKCHRSRV</sequence>
<dbReference type="Gene3D" id="3.40.1410.10">
    <property type="entry name" value="Chorismate lyase-like"/>
    <property type="match status" value="1"/>
</dbReference>
<gene>
    <name evidence="1" type="primary">ubiC_4</name>
    <name evidence="1" type="ORF">GALL_456510</name>
</gene>
<dbReference type="EC" id="4.1.3.40" evidence="1"/>
<name>A0A1J5PNJ4_9ZZZZ</name>
<dbReference type="EMBL" id="MLJW01003154">
    <property type="protein sequence ID" value="OIQ72722.1"/>
    <property type="molecule type" value="Genomic_DNA"/>
</dbReference>
<organism evidence="1">
    <name type="scientific">mine drainage metagenome</name>
    <dbReference type="NCBI Taxonomy" id="410659"/>
    <lineage>
        <taxon>unclassified sequences</taxon>
        <taxon>metagenomes</taxon>
        <taxon>ecological metagenomes</taxon>
    </lineage>
</organism>
<proteinExistence type="predicted"/>